<feature type="transmembrane region" description="Helical" evidence="1">
    <location>
        <begin position="55"/>
        <end position="74"/>
    </location>
</feature>
<feature type="transmembrane region" description="Helical" evidence="1">
    <location>
        <begin position="24"/>
        <end position="43"/>
    </location>
</feature>
<name>A0A5P9P8T8_9EURY</name>
<keyword evidence="2" id="KW-0614">Plasmid</keyword>
<protein>
    <submittedName>
        <fullName evidence="2">Uncharacterized protein</fullName>
    </submittedName>
</protein>
<evidence type="ECO:0000313" key="2">
    <source>
        <dbReference type="EMBL" id="QFU84571.1"/>
    </source>
</evidence>
<keyword evidence="3" id="KW-1185">Reference proteome</keyword>
<gene>
    <name evidence="2" type="ORF">GCU68_17500</name>
</gene>
<dbReference type="Proteomes" id="UP000326170">
    <property type="component" value="Plasmid unnamed1"/>
</dbReference>
<evidence type="ECO:0000313" key="3">
    <source>
        <dbReference type="Proteomes" id="UP000326170"/>
    </source>
</evidence>
<geneLocation type="plasmid" evidence="2 3">
    <name>unnamed1</name>
</geneLocation>
<accession>A0A5P9P8T8</accession>
<organism evidence="2 3">
    <name type="scientific">Natronorubrum aibiense</name>
    <dbReference type="NCBI Taxonomy" id="348826"/>
    <lineage>
        <taxon>Archaea</taxon>
        <taxon>Methanobacteriati</taxon>
        <taxon>Methanobacteriota</taxon>
        <taxon>Stenosarchaea group</taxon>
        <taxon>Halobacteria</taxon>
        <taxon>Halobacteriales</taxon>
        <taxon>Natrialbaceae</taxon>
        <taxon>Natronorubrum</taxon>
    </lineage>
</organism>
<keyword evidence="1" id="KW-1133">Transmembrane helix</keyword>
<dbReference type="EMBL" id="CP045489">
    <property type="protein sequence ID" value="QFU84571.1"/>
    <property type="molecule type" value="Genomic_DNA"/>
</dbReference>
<evidence type="ECO:0000256" key="1">
    <source>
        <dbReference type="SAM" id="Phobius"/>
    </source>
</evidence>
<keyword evidence="1" id="KW-0472">Membrane</keyword>
<dbReference type="KEGG" id="nas:GCU68_17500"/>
<dbReference type="AlphaFoldDB" id="A0A5P9P8T8"/>
<keyword evidence="1" id="KW-0812">Transmembrane</keyword>
<proteinExistence type="predicted"/>
<reference evidence="2 3" key="1">
    <citation type="journal article" date="2007" name="Int. J. Syst. Evol. Microbiol.">
        <title>Natronorubrum sulfidifaciens sp. nov., an extremely haloalkaliphilic archaeon isolated from Aiding salt lake in Xin-Jiang, China.</title>
        <authorList>
            <person name="Cui H.L."/>
            <person name="Tohty D."/>
            <person name="Liu H.C."/>
            <person name="Liu S.J."/>
            <person name="Oren A."/>
            <person name="Zhou P.J."/>
        </authorList>
    </citation>
    <scope>NUCLEOTIDE SEQUENCE [LARGE SCALE GENOMIC DNA]</scope>
    <source>
        <strain evidence="2 3">7-3</strain>
        <plasmid evidence="2">unnamed1</plasmid>
    </source>
</reference>
<sequence>MLLAVSVVLAVVVAWKQDWNPDGFLIGAGGILLLWGGSTYNSYRTVDRYVIEPGLYLVIVSGCLFLLLGAGRILKRHFTTTANSQSSQ</sequence>